<evidence type="ECO:0000256" key="5">
    <source>
        <dbReference type="ARBA" id="ARBA00022553"/>
    </source>
</evidence>
<evidence type="ECO:0000256" key="4">
    <source>
        <dbReference type="ARBA" id="ARBA00022490"/>
    </source>
</evidence>
<dbReference type="GO" id="GO:0005737">
    <property type="term" value="C:cytoplasm"/>
    <property type="evidence" value="ECO:0007669"/>
    <property type="project" value="UniProtKB-SubCell"/>
</dbReference>
<dbReference type="GO" id="GO:0016301">
    <property type="term" value="F:kinase activity"/>
    <property type="evidence" value="ECO:0007669"/>
    <property type="project" value="UniProtKB-KW"/>
</dbReference>
<dbReference type="PANTHER" id="PTHR48014">
    <property type="entry name" value="SERINE/THREONINE-PROTEIN KINASE FRAY2"/>
    <property type="match status" value="1"/>
</dbReference>
<gene>
    <name evidence="8" type="ORF">H920_08692</name>
</gene>
<evidence type="ECO:0000256" key="2">
    <source>
        <dbReference type="ARBA" id="ARBA00004496"/>
    </source>
</evidence>
<evidence type="ECO:0000256" key="7">
    <source>
        <dbReference type="ARBA" id="ARBA00023306"/>
    </source>
</evidence>
<protein>
    <submittedName>
        <fullName evidence="8">STE20-related kinase adapter protein alpha</fullName>
    </submittedName>
</protein>
<dbReference type="PANTHER" id="PTHR48014:SF20">
    <property type="entry name" value="STE20-RELATED KINASE ADAPTER PROTEIN ALPHA"/>
    <property type="match status" value="1"/>
</dbReference>
<comment type="similarity">
    <text evidence="3">Belongs to the protein kinase superfamily. STE Ser/Thr protein kinase family. STE20 subfamily.</text>
</comment>
<dbReference type="Proteomes" id="UP000028990">
    <property type="component" value="Unassembled WGS sequence"/>
</dbReference>
<keyword evidence="7" id="KW-0131">Cell cycle</keyword>
<sequence>MGEYVRVRRIDLETCSNEMVIFLQGKLHVPKLFNHPNIMPYRATFIADNELWVVTSFTEYGSAKGLIDAHFMDGMNKWIAIAYILQGVLKQPQRVVHDFPKYNIKVLPWLSLEFLQQKLQGYDAKSDIYSVRITGCELANDHVPLKDMPAIQMLLEKLNGTVPCLLDTSTIPMKELTMSPQCLAANSGLG</sequence>
<keyword evidence="8" id="KW-0808">Transferase</keyword>
<evidence type="ECO:0000256" key="3">
    <source>
        <dbReference type="ARBA" id="ARBA00008874"/>
    </source>
</evidence>
<dbReference type="GO" id="GO:0006611">
    <property type="term" value="P:protein export from nucleus"/>
    <property type="evidence" value="ECO:0007669"/>
    <property type="project" value="TreeGrafter"/>
</dbReference>
<proteinExistence type="inferred from homology"/>
<comment type="subcellular location">
    <subcellularLocation>
        <location evidence="2">Cytoplasm</location>
    </subcellularLocation>
    <subcellularLocation>
        <location evidence="1">Nucleus</location>
    </subcellularLocation>
</comment>
<dbReference type="Gene3D" id="3.30.200.20">
    <property type="entry name" value="Phosphorylase Kinase, domain 1"/>
    <property type="match status" value="1"/>
</dbReference>
<evidence type="ECO:0000256" key="1">
    <source>
        <dbReference type="ARBA" id="ARBA00004123"/>
    </source>
</evidence>
<name>A0A091DHD1_FUKDA</name>
<dbReference type="GO" id="GO:0005634">
    <property type="term" value="C:nucleus"/>
    <property type="evidence" value="ECO:0007669"/>
    <property type="project" value="UniProtKB-SubCell"/>
</dbReference>
<keyword evidence="6" id="KW-0539">Nucleus</keyword>
<dbReference type="InterPro" id="IPR047173">
    <property type="entry name" value="STRAD_A/B-like"/>
</dbReference>
<accession>A0A091DHD1</accession>
<keyword evidence="4" id="KW-0963">Cytoplasm</keyword>
<dbReference type="AlphaFoldDB" id="A0A091DHD1"/>
<keyword evidence="5" id="KW-0597">Phosphoprotein</keyword>
<keyword evidence="8" id="KW-0418">Kinase</keyword>
<dbReference type="GO" id="GO:0043539">
    <property type="term" value="F:protein serine/threonine kinase activator activity"/>
    <property type="evidence" value="ECO:0007669"/>
    <property type="project" value="InterPro"/>
</dbReference>
<evidence type="ECO:0000313" key="9">
    <source>
        <dbReference type="Proteomes" id="UP000028990"/>
    </source>
</evidence>
<dbReference type="Gene3D" id="1.10.510.10">
    <property type="entry name" value="Transferase(Phosphotransferase) domain 1"/>
    <property type="match status" value="1"/>
</dbReference>
<dbReference type="EMBL" id="KN122541">
    <property type="protein sequence ID" value="KFO29913.1"/>
    <property type="molecule type" value="Genomic_DNA"/>
</dbReference>
<organism evidence="8 9">
    <name type="scientific">Fukomys damarensis</name>
    <name type="common">Damaraland mole rat</name>
    <name type="synonym">Cryptomys damarensis</name>
    <dbReference type="NCBI Taxonomy" id="885580"/>
    <lineage>
        <taxon>Eukaryota</taxon>
        <taxon>Metazoa</taxon>
        <taxon>Chordata</taxon>
        <taxon>Craniata</taxon>
        <taxon>Vertebrata</taxon>
        <taxon>Euteleostomi</taxon>
        <taxon>Mammalia</taxon>
        <taxon>Eutheria</taxon>
        <taxon>Euarchontoglires</taxon>
        <taxon>Glires</taxon>
        <taxon>Rodentia</taxon>
        <taxon>Hystricomorpha</taxon>
        <taxon>Bathyergidae</taxon>
        <taxon>Fukomys</taxon>
    </lineage>
</organism>
<dbReference type="InterPro" id="IPR011009">
    <property type="entry name" value="Kinase-like_dom_sf"/>
</dbReference>
<dbReference type="GO" id="GO:1902554">
    <property type="term" value="C:serine/threonine protein kinase complex"/>
    <property type="evidence" value="ECO:0007669"/>
    <property type="project" value="TreeGrafter"/>
</dbReference>
<dbReference type="SUPFAM" id="SSF56112">
    <property type="entry name" value="Protein kinase-like (PK-like)"/>
    <property type="match status" value="1"/>
</dbReference>
<keyword evidence="9" id="KW-1185">Reference proteome</keyword>
<reference evidence="8 9" key="1">
    <citation type="submission" date="2013-11" db="EMBL/GenBank/DDBJ databases">
        <title>The Damaraland mole rat (Fukomys damarensis) genome and evolution of African mole rats.</title>
        <authorList>
            <person name="Gladyshev V.N."/>
            <person name="Fang X."/>
        </authorList>
    </citation>
    <scope>NUCLEOTIDE SEQUENCE [LARGE SCALE GENOMIC DNA]</scope>
    <source>
        <tissue evidence="8">Liver</tissue>
    </source>
</reference>
<evidence type="ECO:0000313" key="8">
    <source>
        <dbReference type="EMBL" id="KFO29913.1"/>
    </source>
</evidence>
<evidence type="ECO:0000256" key="6">
    <source>
        <dbReference type="ARBA" id="ARBA00023242"/>
    </source>
</evidence>